<dbReference type="GO" id="GO:0006355">
    <property type="term" value="P:regulation of DNA-templated transcription"/>
    <property type="evidence" value="ECO:0007669"/>
    <property type="project" value="InterPro"/>
</dbReference>
<organism evidence="4 5">
    <name type="scientific">Carya illinoinensis</name>
    <name type="common">Pecan</name>
    <dbReference type="NCBI Taxonomy" id="32201"/>
    <lineage>
        <taxon>Eukaryota</taxon>
        <taxon>Viridiplantae</taxon>
        <taxon>Streptophyta</taxon>
        <taxon>Embryophyta</taxon>
        <taxon>Tracheophyta</taxon>
        <taxon>Spermatophyta</taxon>
        <taxon>Magnoliopsida</taxon>
        <taxon>eudicotyledons</taxon>
        <taxon>Gunneridae</taxon>
        <taxon>Pentapetalae</taxon>
        <taxon>rosids</taxon>
        <taxon>fabids</taxon>
        <taxon>Fagales</taxon>
        <taxon>Juglandaceae</taxon>
        <taxon>Carya</taxon>
    </lineage>
</organism>
<dbReference type="Proteomes" id="UP000811246">
    <property type="component" value="Chromosome 1"/>
</dbReference>
<dbReference type="EMBL" id="CM031825">
    <property type="protein sequence ID" value="KAG6734336.1"/>
    <property type="molecule type" value="Genomic_DNA"/>
</dbReference>
<accession>A0A922GDB0</accession>
<evidence type="ECO:0000256" key="2">
    <source>
        <dbReference type="SAM" id="MobiDB-lite"/>
    </source>
</evidence>
<feature type="compositionally biased region" description="Polar residues" evidence="2">
    <location>
        <begin position="119"/>
        <end position="140"/>
    </location>
</feature>
<protein>
    <recommendedName>
        <fullName evidence="3">NAC domain-containing protein</fullName>
    </recommendedName>
</protein>
<comment type="caution">
    <text evidence="4">The sequence shown here is derived from an EMBL/GenBank/DDBJ whole genome shotgun (WGS) entry which is preliminary data.</text>
</comment>
<proteinExistence type="predicted"/>
<evidence type="ECO:0000313" key="4">
    <source>
        <dbReference type="EMBL" id="KAG6734336.1"/>
    </source>
</evidence>
<keyword evidence="1" id="KW-0175">Coiled coil</keyword>
<evidence type="ECO:0000313" key="5">
    <source>
        <dbReference type="Proteomes" id="UP000811246"/>
    </source>
</evidence>
<evidence type="ECO:0000256" key="1">
    <source>
        <dbReference type="SAM" id="Coils"/>
    </source>
</evidence>
<feature type="region of interest" description="Disordered" evidence="2">
    <location>
        <begin position="116"/>
        <end position="144"/>
    </location>
</feature>
<dbReference type="AlphaFoldDB" id="A0A922GDB0"/>
<dbReference type="GO" id="GO:0003677">
    <property type="term" value="F:DNA binding"/>
    <property type="evidence" value="ECO:0007669"/>
    <property type="project" value="InterPro"/>
</dbReference>
<sequence length="260" mass="29278">MHEYRLVEEELEKARVGVTQDAYVLCRVFHKNNIGHSAYVENYGECVENRQDSFVEGNNFEQDTRSINDAPLGSANEVPRDSQIASVDCKSERIDDCLSLCMADPRPPLIYKRRRHCESNSNHPNASETSTRISQDRCSSTTTTEATTLTMTTGTTMTTAAPRNFLSALVEYSLLESIDPKDSRSVSPPFDPANLGSSVPPSCLKFIQELQNELHKISVERETLKFETMSAQTMIRILQSRIEHLNKEKEDLRKSIGDAN</sequence>
<reference evidence="4" key="1">
    <citation type="submission" date="2021-01" db="EMBL/GenBank/DDBJ databases">
        <authorList>
            <person name="Lovell J.T."/>
            <person name="Bentley N."/>
            <person name="Bhattarai G."/>
            <person name="Jenkins J.W."/>
            <person name="Sreedasyam A."/>
            <person name="Alarcon Y."/>
            <person name="Bock C."/>
            <person name="Boston L."/>
            <person name="Carlson J."/>
            <person name="Cervantes K."/>
            <person name="Clermont K."/>
            <person name="Krom N."/>
            <person name="Kubenka K."/>
            <person name="Mamidi S."/>
            <person name="Mattison C."/>
            <person name="Monteros M."/>
            <person name="Pisani C."/>
            <person name="Plott C."/>
            <person name="Rajasekar S."/>
            <person name="Rhein H.S."/>
            <person name="Rohla C."/>
            <person name="Song M."/>
            <person name="Hilaire R.S."/>
            <person name="Shu S."/>
            <person name="Wells L."/>
            <person name="Wang X."/>
            <person name="Webber J."/>
            <person name="Heerema R.J."/>
            <person name="Klein P."/>
            <person name="Conner P."/>
            <person name="Grauke L."/>
            <person name="Grimwood J."/>
            <person name="Schmutz J."/>
            <person name="Randall J.J."/>
        </authorList>
    </citation>
    <scope>NUCLEOTIDE SEQUENCE</scope>
    <source>
        <tissue evidence="4">Leaf</tissue>
    </source>
</reference>
<dbReference type="InterPro" id="IPR003441">
    <property type="entry name" value="NAC-dom"/>
</dbReference>
<evidence type="ECO:0000259" key="3">
    <source>
        <dbReference type="PROSITE" id="PS51005"/>
    </source>
</evidence>
<feature type="coiled-coil region" evidence="1">
    <location>
        <begin position="207"/>
        <end position="255"/>
    </location>
</feature>
<name>A0A922GDB0_CARIL</name>
<dbReference type="PROSITE" id="PS51005">
    <property type="entry name" value="NAC"/>
    <property type="match status" value="1"/>
</dbReference>
<gene>
    <name evidence="4" type="ORF">I3842_01G268000</name>
</gene>
<feature type="domain" description="NAC" evidence="3">
    <location>
        <begin position="1"/>
        <end position="31"/>
    </location>
</feature>